<dbReference type="AlphaFoldDB" id="I6CAE8"/>
<evidence type="ECO:0000313" key="3">
    <source>
        <dbReference type="Proteomes" id="UP000005407"/>
    </source>
</evidence>
<gene>
    <name evidence="2" type="ORF">SFK315_4480</name>
</gene>
<feature type="chain" id="PRO_5003702515" evidence="1">
    <location>
        <begin position="21"/>
        <end position="140"/>
    </location>
</feature>
<reference evidence="2 3" key="1">
    <citation type="submission" date="2012-03" db="EMBL/GenBank/DDBJ databases">
        <authorList>
            <person name="Rasko D."/>
            <person name="Redman J."/>
            <person name="Daugherty S.C."/>
            <person name="Tallon L."/>
            <person name="Sadzewicz L."/>
            <person name="Jones K."/>
            <person name="Santana-Cruz I."/>
            <person name="Liu X."/>
        </authorList>
    </citation>
    <scope>NUCLEOTIDE SEQUENCE [LARGE SCALE GENOMIC DNA]</scope>
    <source>
        <strain evidence="2 3">K-315</strain>
    </source>
</reference>
<dbReference type="Proteomes" id="UP000005407">
    <property type="component" value="Unassembled WGS sequence"/>
</dbReference>
<protein>
    <submittedName>
        <fullName evidence="2">Putative transposase</fullName>
    </submittedName>
</protein>
<organism evidence="2 3">
    <name type="scientific">Shigella flexneri K-315</name>
    <dbReference type="NCBI Taxonomy" id="766150"/>
    <lineage>
        <taxon>Bacteria</taxon>
        <taxon>Pseudomonadati</taxon>
        <taxon>Pseudomonadota</taxon>
        <taxon>Gammaproteobacteria</taxon>
        <taxon>Enterobacterales</taxon>
        <taxon>Enterobacteriaceae</taxon>
        <taxon>Shigella</taxon>
    </lineage>
</organism>
<feature type="signal peptide" evidence="1">
    <location>
        <begin position="1"/>
        <end position="20"/>
    </location>
</feature>
<keyword evidence="1" id="KW-0732">Signal</keyword>
<evidence type="ECO:0000313" key="2">
    <source>
        <dbReference type="EMBL" id="EIQ16490.1"/>
    </source>
</evidence>
<name>I6CAE8_SHIFL</name>
<accession>I6CAE8</accession>
<dbReference type="EMBL" id="AKMY01000072">
    <property type="protein sequence ID" value="EIQ16490.1"/>
    <property type="molecule type" value="Genomic_DNA"/>
</dbReference>
<comment type="caution">
    <text evidence="2">The sequence shown here is derived from an EMBL/GenBank/DDBJ whole genome shotgun (WGS) entry which is preliminary data.</text>
</comment>
<evidence type="ECO:0000256" key="1">
    <source>
        <dbReference type="SAM" id="SignalP"/>
    </source>
</evidence>
<dbReference type="PATRIC" id="fig|766150.3.peg.4313"/>
<sequence>MPCFTAMRAEIALMSGSAFAVTHHAFSSGAGRTSDGNGSHASTLKSPSYTKSVSWQHYRLSESYTCYLLSKGKIIRPYLKNLNPLQLAADCIETVNKIKDKNKKIIDINSVNICSDDKNIKLRVNSTIMAIDDSIKCIDE</sequence>
<dbReference type="Pfam" id="PF15596">
    <property type="entry name" value="Imm57"/>
    <property type="match status" value="1"/>
</dbReference>
<dbReference type="InterPro" id="IPR028955">
    <property type="entry name" value="Imm57"/>
</dbReference>
<proteinExistence type="predicted"/>